<comment type="caution">
    <text evidence="2">The sequence shown here is derived from an EMBL/GenBank/DDBJ whole genome shotgun (WGS) entry which is preliminary data.</text>
</comment>
<evidence type="ECO:0000313" key="3">
    <source>
        <dbReference type="Proteomes" id="UP001183420"/>
    </source>
</evidence>
<evidence type="ECO:0000313" key="2">
    <source>
        <dbReference type="EMBL" id="MDT0317033.1"/>
    </source>
</evidence>
<dbReference type="Gene3D" id="2.60.120.260">
    <property type="entry name" value="Galactose-binding domain-like"/>
    <property type="match status" value="1"/>
</dbReference>
<name>A0ABU2LHI7_9ACTN</name>
<proteinExistence type="predicted"/>
<dbReference type="RefSeq" id="WP_311594759.1">
    <property type="nucleotide sequence ID" value="NZ_JAVREM010000001.1"/>
</dbReference>
<dbReference type="EMBL" id="JAVREM010000001">
    <property type="protein sequence ID" value="MDT0317033.1"/>
    <property type="molecule type" value="Genomic_DNA"/>
</dbReference>
<protein>
    <submittedName>
        <fullName evidence="2">Tat pathway signal protein</fullName>
    </submittedName>
</protein>
<feature type="region of interest" description="Disordered" evidence="1">
    <location>
        <begin position="364"/>
        <end position="390"/>
    </location>
</feature>
<dbReference type="Proteomes" id="UP001183420">
    <property type="component" value="Unassembled WGS sequence"/>
</dbReference>
<dbReference type="InterPro" id="IPR006311">
    <property type="entry name" value="TAT_signal"/>
</dbReference>
<sequence>MSGSLDRRSVLRLAGGTAGAAATSGWLWQAAPAHAAEASSAAREARAALDTAVFGDAGSEDAHGLVATGSTTLNGGLDQPARVLNPLETPGFWGGTLALTMACRPRGRTYVTIKLWGDDFGEEKGRLQLYAEGAQVGHFHLGAVDPLDIAGREPRTPGRFYFHTLPLPPELTEGRESVSLEIRSMGRIYPYGATSERYYYALEVPTRGVYRLYTHAEPYFDLADDEVTGSFADAPVRTEPGPEVLETIATRVANRVRGELNRTSVQGNMDYVNILARAYAMPGSEAHRSPAVPAQIVQSVDDLYRRSLTNPSVIEGNWMGASIAGQFLLQLREDLLSRLDAPLTGDPGVLNNPGFDDGHAHPTGWRTHTWSGSGTTVRDTDVTRDGGTASARITIPSSGVVGLVPHARVPVAQGSHTYTVWVRTENVTGSEGAYLDVLFFDSGGRVVGSENKAHATGGSHDWERVTVTLDTPATAVSVETQVRLRGPGTAWFDDLTLTPPSDSTYTPVIRRDAWAELLLTSREFWRRNRRWYTNQTMIVDLGIYLADRGLELLGSPDAWGEERARAYLYEAVGLTPWLGPENEDGTPTRPMGSSYHQVTRAGLTKELGYVGNYGEVQGWLALIHEVVSVFGGVRDDRLRDQLVKIAKTRAIFHHPALDADGYRTMRLETVIGWRDLVYPGKRDYDQANSWEGQTMQLAALVGDPDLTAYARQAMEDHQHFSLLLDAHLAATSAVVDRNLLSVQRDYEIVTTAPASDARLPMTPGQPDFVFADPENAVVAVKHGDEILYASLYWRARWGVNRLARIHHIDVHGIERSATVWTDVRYVPDGRVAVEPDWVNWEFNVGADAPIPPGGFPPPGETPHQAFAGQELPLAAAPDDVPEQPAGQETPFVGRAAFYRCQYGPYLIAMNTTTSRTYTLATRGFGASTDLVTGDRVGGSAELRVRPGTTVVLRRR</sequence>
<reference evidence="3" key="1">
    <citation type="submission" date="2023-07" db="EMBL/GenBank/DDBJ databases">
        <title>30 novel species of actinomycetes from the DSMZ collection.</title>
        <authorList>
            <person name="Nouioui I."/>
        </authorList>
    </citation>
    <scope>NUCLEOTIDE SEQUENCE [LARGE SCALE GENOMIC DNA]</scope>
    <source>
        <strain evidence="3">DSM 44918</strain>
    </source>
</reference>
<organism evidence="2 3">
    <name type="scientific">Streptomyces millisiae</name>
    <dbReference type="NCBI Taxonomy" id="3075542"/>
    <lineage>
        <taxon>Bacteria</taxon>
        <taxon>Bacillati</taxon>
        <taxon>Actinomycetota</taxon>
        <taxon>Actinomycetes</taxon>
        <taxon>Kitasatosporales</taxon>
        <taxon>Streptomycetaceae</taxon>
        <taxon>Streptomyces</taxon>
    </lineage>
</organism>
<accession>A0ABU2LHI7</accession>
<keyword evidence="3" id="KW-1185">Reference proteome</keyword>
<gene>
    <name evidence="2" type="ORF">RNC47_01625</name>
</gene>
<dbReference type="PROSITE" id="PS51318">
    <property type="entry name" value="TAT"/>
    <property type="match status" value="1"/>
</dbReference>
<evidence type="ECO:0000256" key="1">
    <source>
        <dbReference type="SAM" id="MobiDB-lite"/>
    </source>
</evidence>